<accession>A0A1H9UZX4</accession>
<dbReference type="Gene3D" id="3.40.50.1000">
    <property type="entry name" value="HAD superfamily/HAD-like"/>
    <property type="match status" value="1"/>
</dbReference>
<keyword evidence="4" id="KW-1185">Reference proteome</keyword>
<dbReference type="InterPro" id="IPR036412">
    <property type="entry name" value="HAD-like_sf"/>
</dbReference>
<dbReference type="NCBIfam" id="TIGR01549">
    <property type="entry name" value="HAD-SF-IA-v1"/>
    <property type="match status" value="1"/>
</dbReference>
<dbReference type="Proteomes" id="UP000198571">
    <property type="component" value="Unassembled WGS sequence"/>
</dbReference>
<dbReference type="SFLD" id="SFLDG01135">
    <property type="entry name" value="C1.5.6:_HAD__Beta-PGM__Phospha"/>
    <property type="match status" value="1"/>
</dbReference>
<sequence>MVMKAFIFDFDGTLANTLPLCIHSFYRVFKEFDGKELSEEEIKDMFGPPETDIIRDNLSHPDKEEAIDLYYSVYKEKHDEYVERNSDIDDLLKLLKQNNMKLGIVTGKAAKSLHLSMELLHMSDFFDVFITGEDVEAVKPAPEGVYAALKQLGVKSEEALFAGDSDADIQAGIEAGVFTIGVQWLPYFQAETFSDSPHKNFSQVTDFIEYIKQEFHIEDTR</sequence>
<dbReference type="InterPro" id="IPR050155">
    <property type="entry name" value="HAD-like_hydrolase_sf"/>
</dbReference>
<proteinExistence type="predicted"/>
<evidence type="ECO:0000256" key="1">
    <source>
        <dbReference type="ARBA" id="ARBA00022801"/>
    </source>
</evidence>
<dbReference type="SFLD" id="SFLDS00003">
    <property type="entry name" value="Haloacid_Dehalogenase"/>
    <property type="match status" value="1"/>
</dbReference>
<dbReference type="Pfam" id="PF13419">
    <property type="entry name" value="HAD_2"/>
    <property type="match status" value="1"/>
</dbReference>
<dbReference type="STRING" id="1601833.SAMN05518684_10929"/>
<organism evidence="3 4">
    <name type="scientific">Salipaludibacillus aurantiacus</name>
    <dbReference type="NCBI Taxonomy" id="1601833"/>
    <lineage>
        <taxon>Bacteria</taxon>
        <taxon>Bacillati</taxon>
        <taxon>Bacillota</taxon>
        <taxon>Bacilli</taxon>
        <taxon>Bacillales</taxon>
        <taxon>Bacillaceae</taxon>
    </lineage>
</organism>
<dbReference type="GO" id="GO:0008967">
    <property type="term" value="F:phosphoglycolate phosphatase activity"/>
    <property type="evidence" value="ECO:0007669"/>
    <property type="project" value="TreeGrafter"/>
</dbReference>
<evidence type="ECO:0000256" key="2">
    <source>
        <dbReference type="ARBA" id="ARBA00022842"/>
    </source>
</evidence>
<dbReference type="PRINTS" id="PR00413">
    <property type="entry name" value="HADHALOGNASE"/>
</dbReference>
<dbReference type="PANTHER" id="PTHR43434:SF1">
    <property type="entry name" value="PHOSPHOGLYCOLATE PHOSPHATASE"/>
    <property type="match status" value="1"/>
</dbReference>
<evidence type="ECO:0000313" key="4">
    <source>
        <dbReference type="Proteomes" id="UP000198571"/>
    </source>
</evidence>
<dbReference type="EMBL" id="FOGT01000009">
    <property type="protein sequence ID" value="SES14861.1"/>
    <property type="molecule type" value="Genomic_DNA"/>
</dbReference>
<dbReference type="NCBIfam" id="TIGR01509">
    <property type="entry name" value="HAD-SF-IA-v3"/>
    <property type="match status" value="1"/>
</dbReference>
<keyword evidence="2" id="KW-0460">Magnesium</keyword>
<dbReference type="Gene3D" id="1.10.150.240">
    <property type="entry name" value="Putative phosphatase, domain 2"/>
    <property type="match status" value="1"/>
</dbReference>
<dbReference type="PANTHER" id="PTHR43434">
    <property type="entry name" value="PHOSPHOGLYCOLATE PHOSPHATASE"/>
    <property type="match status" value="1"/>
</dbReference>
<protein>
    <submittedName>
        <fullName evidence="3">Phosphoglycolate phosphatase/pyrophosphatase PpaX</fullName>
    </submittedName>
</protein>
<reference evidence="4" key="1">
    <citation type="submission" date="2016-10" db="EMBL/GenBank/DDBJ databases">
        <authorList>
            <person name="Varghese N."/>
            <person name="Submissions S."/>
        </authorList>
    </citation>
    <scope>NUCLEOTIDE SEQUENCE [LARGE SCALE GENOMIC DNA]</scope>
    <source>
        <strain evidence="4">S9</strain>
    </source>
</reference>
<dbReference type="GO" id="GO:0006281">
    <property type="term" value="P:DNA repair"/>
    <property type="evidence" value="ECO:0007669"/>
    <property type="project" value="TreeGrafter"/>
</dbReference>
<dbReference type="GO" id="GO:0005829">
    <property type="term" value="C:cytosol"/>
    <property type="evidence" value="ECO:0007669"/>
    <property type="project" value="TreeGrafter"/>
</dbReference>
<dbReference type="InterPro" id="IPR023214">
    <property type="entry name" value="HAD_sf"/>
</dbReference>
<name>A0A1H9UZX4_9BACI</name>
<gene>
    <name evidence="3" type="ORF">SAMN05518684_10929</name>
</gene>
<dbReference type="InterPro" id="IPR041492">
    <property type="entry name" value="HAD_2"/>
</dbReference>
<dbReference type="SUPFAM" id="SSF56784">
    <property type="entry name" value="HAD-like"/>
    <property type="match status" value="1"/>
</dbReference>
<evidence type="ECO:0000313" key="3">
    <source>
        <dbReference type="EMBL" id="SES14861.1"/>
    </source>
</evidence>
<dbReference type="InterPro" id="IPR006439">
    <property type="entry name" value="HAD-SF_hydro_IA"/>
</dbReference>
<dbReference type="InterPro" id="IPR023198">
    <property type="entry name" value="PGP-like_dom2"/>
</dbReference>
<dbReference type="SFLD" id="SFLDG01129">
    <property type="entry name" value="C1.5:_HAD__Beta-PGM__Phosphata"/>
    <property type="match status" value="1"/>
</dbReference>
<dbReference type="AlphaFoldDB" id="A0A1H9UZX4"/>
<keyword evidence="1" id="KW-0378">Hydrolase</keyword>